<feature type="region of interest" description="Disordered" evidence="1">
    <location>
        <begin position="578"/>
        <end position="598"/>
    </location>
</feature>
<feature type="compositionally biased region" description="Acidic residues" evidence="1">
    <location>
        <begin position="580"/>
        <end position="590"/>
    </location>
</feature>
<dbReference type="InterPro" id="IPR036047">
    <property type="entry name" value="F-box-like_dom_sf"/>
</dbReference>
<accession>A0A067M288</accession>
<dbReference type="InParanoid" id="A0A067M288"/>
<dbReference type="OrthoDB" id="2269034at2759"/>
<name>A0A067M288_BOTB1</name>
<dbReference type="Proteomes" id="UP000027195">
    <property type="component" value="Unassembled WGS sequence"/>
</dbReference>
<dbReference type="HOGENOM" id="CLU_024199_1_2_1"/>
<evidence type="ECO:0000313" key="2">
    <source>
        <dbReference type="EMBL" id="KDQ09689.1"/>
    </source>
</evidence>
<dbReference type="AlphaFoldDB" id="A0A067M288"/>
<dbReference type="EMBL" id="KL198075">
    <property type="protein sequence ID" value="KDQ09689.1"/>
    <property type="molecule type" value="Genomic_DNA"/>
</dbReference>
<proteinExistence type="predicted"/>
<keyword evidence="3" id="KW-1185">Reference proteome</keyword>
<dbReference type="SUPFAM" id="SSF81383">
    <property type="entry name" value="F-box domain"/>
    <property type="match status" value="1"/>
</dbReference>
<sequence>MSEITSAVVPSLLRDLIDYINQKRQDGDPDWPAPASTSGTPILSLPSLFASAQEVAWTSDSLSELSIEQQCEVISTACDFAVAALQSRRQHLLSALQYQHNRQQPIYQFPSEVLSIIFEFVGSRGPGPLKISHVSKLWRQVALNTPSLWSTIHHRNHSLVKLFLHRSKSVPLDLDFNPDRSRHHSAQNSYCPRTDDTMINFASTLRPHAHRVRSLQLGCSGLWPRLLGQRLDMPMPMLHSLSISCPDAHSQYSTARRELPSDVFAGCTTSLRKLMLHDLCIPLASPIYTGLTSISLAHASFIDSSPHDFTRRLADCPSLNSLYLDVVAFDTLAQSPVLHPAHLPHLERVWFQTLERSVISGILNSIKVPASLNLSLMSLDGATLHDILPPPADIMENLPNLCATKSLYIGCGREHSLPKIRGTFEFKFSDHAGGSRENLMRGVLSSLSRIPFPTLKSLTISDLTKDMFDPAVFSHVLEHLPVITSLKLKRCSAAAAEILALTPTLCPSLQSITLDTCGVSGATAVALARSRVILDTAKGKSQVCLRKLIIRDGVGINADAIRTLQELPIEVETHIGSDDVLADPDSDSDSDSGSSSDS</sequence>
<organism evidence="2 3">
    <name type="scientific">Botryobasidium botryosum (strain FD-172 SS1)</name>
    <dbReference type="NCBI Taxonomy" id="930990"/>
    <lineage>
        <taxon>Eukaryota</taxon>
        <taxon>Fungi</taxon>
        <taxon>Dikarya</taxon>
        <taxon>Basidiomycota</taxon>
        <taxon>Agaricomycotina</taxon>
        <taxon>Agaricomycetes</taxon>
        <taxon>Cantharellales</taxon>
        <taxon>Botryobasidiaceae</taxon>
        <taxon>Botryobasidium</taxon>
    </lineage>
</organism>
<dbReference type="STRING" id="930990.A0A067M288"/>
<dbReference type="InterPro" id="IPR032675">
    <property type="entry name" value="LRR_dom_sf"/>
</dbReference>
<dbReference type="Gene3D" id="3.80.10.10">
    <property type="entry name" value="Ribonuclease Inhibitor"/>
    <property type="match status" value="1"/>
</dbReference>
<reference evidence="3" key="1">
    <citation type="journal article" date="2014" name="Proc. Natl. Acad. Sci. U.S.A.">
        <title>Extensive sampling of basidiomycete genomes demonstrates inadequacy of the white-rot/brown-rot paradigm for wood decay fungi.</title>
        <authorList>
            <person name="Riley R."/>
            <person name="Salamov A.A."/>
            <person name="Brown D.W."/>
            <person name="Nagy L.G."/>
            <person name="Floudas D."/>
            <person name="Held B.W."/>
            <person name="Levasseur A."/>
            <person name="Lombard V."/>
            <person name="Morin E."/>
            <person name="Otillar R."/>
            <person name="Lindquist E.A."/>
            <person name="Sun H."/>
            <person name="LaButti K.M."/>
            <person name="Schmutz J."/>
            <person name="Jabbour D."/>
            <person name="Luo H."/>
            <person name="Baker S.E."/>
            <person name="Pisabarro A.G."/>
            <person name="Walton J.D."/>
            <person name="Blanchette R.A."/>
            <person name="Henrissat B."/>
            <person name="Martin F."/>
            <person name="Cullen D."/>
            <person name="Hibbett D.S."/>
            <person name="Grigoriev I.V."/>
        </authorList>
    </citation>
    <scope>NUCLEOTIDE SEQUENCE [LARGE SCALE GENOMIC DNA]</scope>
    <source>
        <strain evidence="3">FD-172 SS1</strain>
    </source>
</reference>
<evidence type="ECO:0000313" key="3">
    <source>
        <dbReference type="Proteomes" id="UP000027195"/>
    </source>
</evidence>
<evidence type="ECO:0000256" key="1">
    <source>
        <dbReference type="SAM" id="MobiDB-lite"/>
    </source>
</evidence>
<dbReference type="Gene3D" id="1.20.1280.50">
    <property type="match status" value="1"/>
</dbReference>
<gene>
    <name evidence="2" type="ORF">BOTBODRAFT_190902</name>
</gene>
<protein>
    <submittedName>
        <fullName evidence="2">Uncharacterized protein</fullName>
    </submittedName>
</protein>
<dbReference type="SUPFAM" id="SSF52047">
    <property type="entry name" value="RNI-like"/>
    <property type="match status" value="1"/>
</dbReference>